<gene>
    <name evidence="1" type="ORF">OUO13_05190</name>
</gene>
<dbReference type="RefSeq" id="WP_283172789.1">
    <property type="nucleotide sequence ID" value="NZ_JAPNOA010000018.1"/>
</dbReference>
<evidence type="ECO:0000313" key="1">
    <source>
        <dbReference type="EMBL" id="MCY0964574.1"/>
    </source>
</evidence>
<protein>
    <submittedName>
        <fullName evidence="1">Uncharacterized protein</fullName>
    </submittedName>
</protein>
<comment type="caution">
    <text evidence="1">The sequence shown here is derived from an EMBL/GenBank/DDBJ whole genome shotgun (WGS) entry which is preliminary data.</text>
</comment>
<sequence>MSVVYMRLRYSVNHLRVIAAVLLVVLIGGAFGVSDKTTISSPEVGGYLMRAVCAEVCASVDSLTLSVTVAANDDSSFRISAPVADLNIKPAVAVSF</sequence>
<proteinExistence type="predicted"/>
<keyword evidence="2" id="KW-1185">Reference proteome</keyword>
<evidence type="ECO:0000313" key="2">
    <source>
        <dbReference type="Proteomes" id="UP001150830"/>
    </source>
</evidence>
<accession>A0A9X3EBM2</accession>
<dbReference type="Proteomes" id="UP001150830">
    <property type="component" value="Unassembled WGS sequence"/>
</dbReference>
<name>A0A9X3EBM2_9GAMM</name>
<reference evidence="1" key="1">
    <citation type="submission" date="2022-11" db="EMBL/GenBank/DDBJ databases">
        <title>Parathalassolutuus dongxingensis gen. nov., sp. nov., a novel member of family Oceanospirillaceae isolated from a coastal shrimp pond in Guangxi, China.</title>
        <authorList>
            <person name="Chen H."/>
        </authorList>
    </citation>
    <scope>NUCLEOTIDE SEQUENCE</scope>
    <source>
        <strain evidence="1">G-43</strain>
    </source>
</reference>
<dbReference type="EMBL" id="JAPNOA010000018">
    <property type="protein sequence ID" value="MCY0964574.1"/>
    <property type="molecule type" value="Genomic_DNA"/>
</dbReference>
<dbReference type="AlphaFoldDB" id="A0A9X3EBM2"/>
<organism evidence="1 2">
    <name type="scientific">Parathalassolituus penaei</name>
    <dbReference type="NCBI Taxonomy" id="2997323"/>
    <lineage>
        <taxon>Bacteria</taxon>
        <taxon>Pseudomonadati</taxon>
        <taxon>Pseudomonadota</taxon>
        <taxon>Gammaproteobacteria</taxon>
        <taxon>Oceanospirillales</taxon>
        <taxon>Oceanospirillaceae</taxon>
        <taxon>Parathalassolituus</taxon>
    </lineage>
</organism>